<proteinExistence type="predicted"/>
<dbReference type="EMBL" id="AP026073">
    <property type="protein sequence ID" value="BDM67097.1"/>
    <property type="molecule type" value="Genomic_DNA"/>
</dbReference>
<evidence type="ECO:0000313" key="1">
    <source>
        <dbReference type="EMBL" id="BDM67097.1"/>
    </source>
</evidence>
<keyword evidence="2" id="KW-1185">Reference proteome</keyword>
<dbReference type="RefSeq" id="WP_261951316.1">
    <property type="nucleotide sequence ID" value="NZ_AP026073.1"/>
</dbReference>
<sequence length="64" mass="6707">MTTGWDAVPAAHTWTVDEITGSACPCCHFGYSLAREKTAGPDGLHVCRPCAARIGVCTDAEAAR</sequence>
<gene>
    <name evidence="1" type="ORF">HEK616_05840</name>
</gene>
<protein>
    <submittedName>
        <fullName evidence="1">Uncharacterized protein</fullName>
    </submittedName>
</protein>
<reference evidence="1" key="1">
    <citation type="submission" date="2022-06" db="EMBL/GenBank/DDBJ databases">
        <title>Complete genome sequence of Streptomyces nigrescens HEK616.</title>
        <authorList>
            <person name="Asamizu S."/>
            <person name="Onaka H."/>
        </authorList>
    </citation>
    <scope>NUCLEOTIDE SEQUENCE</scope>
    <source>
        <strain evidence="1">HEK616</strain>
    </source>
</reference>
<name>A0ABM7ZLC3_STRNI</name>
<evidence type="ECO:0000313" key="2">
    <source>
        <dbReference type="Proteomes" id="UP001059597"/>
    </source>
</evidence>
<accession>A0ABM7ZLC3</accession>
<organism evidence="1 2">
    <name type="scientific">Streptomyces nigrescens</name>
    <dbReference type="NCBI Taxonomy" id="1920"/>
    <lineage>
        <taxon>Bacteria</taxon>
        <taxon>Bacillati</taxon>
        <taxon>Actinomycetota</taxon>
        <taxon>Actinomycetes</taxon>
        <taxon>Kitasatosporales</taxon>
        <taxon>Streptomycetaceae</taxon>
        <taxon>Streptomyces</taxon>
    </lineage>
</organism>
<dbReference type="Proteomes" id="UP001059597">
    <property type="component" value="Chromosome"/>
</dbReference>